<dbReference type="Proteomes" id="UP000230633">
    <property type="component" value="Plasmid pYekat-1-lp72"/>
</dbReference>
<dbReference type="Pfam" id="PF05113">
    <property type="entry name" value="DUF693"/>
    <property type="match status" value="1"/>
</dbReference>
<evidence type="ECO:0000313" key="4">
    <source>
        <dbReference type="Proteomes" id="UP000291995"/>
    </source>
</evidence>
<gene>
    <name evidence="1" type="ORF">CNO13_04440</name>
    <name evidence="2" type="ORF">EZU67_04420</name>
</gene>
<dbReference type="InterPro" id="IPR007800">
    <property type="entry name" value="DUF693"/>
</dbReference>
<accession>A0AAP9CG95</accession>
<proteinExistence type="predicted"/>
<dbReference type="Proteomes" id="UP000291995">
    <property type="component" value="Plasmid lp72"/>
</dbReference>
<dbReference type="EMBL" id="CP036558">
    <property type="protein sequence ID" value="QBK62419.1"/>
    <property type="molecule type" value="Genomic_DNA"/>
</dbReference>
<organism evidence="2 4">
    <name type="scientific">Borrelia miyamotoi</name>
    <dbReference type="NCBI Taxonomy" id="47466"/>
    <lineage>
        <taxon>Bacteria</taxon>
        <taxon>Pseudomonadati</taxon>
        <taxon>Spirochaetota</taxon>
        <taxon>Spirochaetia</taxon>
        <taxon>Spirochaetales</taxon>
        <taxon>Borreliaceae</taxon>
        <taxon>Borrelia</taxon>
    </lineage>
</organism>
<dbReference type="RefSeq" id="WP_025444127.1">
    <property type="nucleotide sequence ID" value="NZ_CP024206.2"/>
</dbReference>
<sequence>MLLFQYDFKIEFYGVLGGIINDQTPKVIIKTKYGAPAINLVISNEYSLISSVQCKRAKLQLFNMPLNFNESLTIGDIVKIYYKKFASEGDLDYKFIMAGYLGAPVDFDFESGDFICQYEIYLLSKDTFFNQELTVKNFKYKSLEESINLVFKDQAVIFINHQDRSRLIVESFYVSTLKEFIERLIERYVNLIFVDIGDSTFKVDTRFIFINFSAQEIKKDYKNLEDFALLFIPQKEVRVVGKSTVNFWNATLLFTDKIKVGDGVQFINRCGKSVKAFVQETNAYLSNVGDCTLGLRLYDESNVFEGKVI</sequence>
<reference evidence="2" key="2">
    <citation type="submission" date="2022-12" db="EMBL/GenBank/DDBJ databases">
        <title>Whole genome sequencing of Borrelia miyamotoi strains isolated at the Russian territory.</title>
        <authorList>
            <person name="Kuleshov K.V."/>
            <person name="Platonov A.E."/>
            <person name="Goptar I.A."/>
            <person name="Shipulin G.A."/>
            <person name="Markelov M.L."/>
            <person name="Koetsveld J."/>
            <person name="Kolyasnikova N.M."/>
            <person name="Sarksyan D.S."/>
            <person name="Toporkova M.G."/>
            <person name="Hovius J.W."/>
        </authorList>
    </citation>
    <scope>NUCLEOTIDE SEQUENCE</scope>
    <source>
        <strain evidence="2">Yekat-76</strain>
        <plasmid evidence="2">lp72</plasmid>
    </source>
</reference>
<geneLocation type="plasmid" evidence="1 3">
    <name>pYekat-1-lp72</name>
</geneLocation>
<name>A0AAP9CG95_9SPIR</name>
<evidence type="ECO:0000313" key="1">
    <source>
        <dbReference type="EMBL" id="ATQ16437.1"/>
    </source>
</evidence>
<protein>
    <submittedName>
        <fullName evidence="2">DUF693 family protein</fullName>
    </submittedName>
</protein>
<dbReference type="AlphaFoldDB" id="A0AAP9CG95"/>
<evidence type="ECO:0000313" key="3">
    <source>
        <dbReference type="Proteomes" id="UP000230633"/>
    </source>
</evidence>
<keyword evidence="2" id="KW-0614">Plasmid</keyword>
<dbReference type="EMBL" id="CP024334">
    <property type="protein sequence ID" value="ATQ16437.1"/>
    <property type="molecule type" value="Genomic_DNA"/>
</dbReference>
<keyword evidence="3" id="KW-1185">Reference proteome</keyword>
<evidence type="ECO:0000313" key="2">
    <source>
        <dbReference type="EMBL" id="QBK62419.1"/>
    </source>
</evidence>
<reference evidence="4" key="1">
    <citation type="submission" date="2019-03" db="EMBL/GenBank/DDBJ databases">
        <title>Whole genome sequencing of Borrelia miyamotoi strains isolated at the Russian territory.</title>
        <authorList>
            <person name="Kuleshov K.V."/>
            <person name="Platonov A.E."/>
            <person name="Goptar I.A."/>
            <person name="Shipulin G.A."/>
            <person name="Markelov M.L."/>
            <person name="Koetsveld J."/>
            <person name="Kolyasnikova N.M."/>
            <person name="Sarksyan D.S."/>
            <person name="Toporkova M.G."/>
            <person name="Hovius J.W."/>
        </authorList>
    </citation>
    <scope>NUCLEOTIDE SEQUENCE [LARGE SCALE GENOMIC DNA]</scope>
    <source>
        <strain evidence="1 3">Yekat-1</strain>
        <strain evidence="4">Yekat-76</strain>
        <plasmid evidence="4">lp72</plasmid>
        <plasmid evidence="1 3">pYekat-1-lp72</plasmid>
    </source>
</reference>
<geneLocation type="plasmid" evidence="2 4">
    <name>lp72</name>
</geneLocation>